<feature type="transmembrane region" description="Helical" evidence="11">
    <location>
        <begin position="204"/>
        <end position="228"/>
    </location>
</feature>
<feature type="transmembrane region" description="Helical" evidence="11">
    <location>
        <begin position="107"/>
        <end position="126"/>
    </location>
</feature>
<keyword evidence="3 11" id="KW-0813">Transport</keyword>
<evidence type="ECO:0000256" key="9">
    <source>
        <dbReference type="ARBA" id="ARBA00023136"/>
    </source>
</evidence>
<keyword evidence="7 11" id="KW-1133">Transmembrane helix</keyword>
<evidence type="ECO:0000256" key="2">
    <source>
        <dbReference type="ARBA" id="ARBA00006810"/>
    </source>
</evidence>
<dbReference type="Proteomes" id="UP001575105">
    <property type="component" value="Unassembled WGS sequence"/>
</dbReference>
<dbReference type="InterPro" id="IPR000568">
    <property type="entry name" value="ATP_synth_F0_asu"/>
</dbReference>
<proteinExistence type="inferred from homology"/>
<comment type="subcellular location">
    <subcellularLocation>
        <location evidence="11 12">Cell membrane</location>
        <topology evidence="11 12">Multi-pass membrane protein</topology>
    </subcellularLocation>
    <subcellularLocation>
        <location evidence="1">Membrane</location>
        <topology evidence="1">Multi-pass membrane protein</topology>
    </subcellularLocation>
</comment>
<comment type="function">
    <text evidence="11 12">Key component of the proton channel; it plays a direct role in the translocation of protons across the membrane.</text>
</comment>
<dbReference type="RefSeq" id="WP_425345900.1">
    <property type="nucleotide sequence ID" value="NZ_JBGUBD010000006.1"/>
</dbReference>
<dbReference type="InterPro" id="IPR045083">
    <property type="entry name" value="ATP_synth_F0_asu_bact/mt"/>
</dbReference>
<evidence type="ECO:0000313" key="14">
    <source>
        <dbReference type="Proteomes" id="UP001575105"/>
    </source>
</evidence>
<feature type="transmembrane region" description="Helical" evidence="11">
    <location>
        <begin position="165"/>
        <end position="184"/>
    </location>
</feature>
<evidence type="ECO:0000256" key="5">
    <source>
        <dbReference type="ARBA" id="ARBA00022692"/>
    </source>
</evidence>
<protein>
    <recommendedName>
        <fullName evidence="11 12">ATP synthase subunit a</fullName>
    </recommendedName>
    <alternativeName>
        <fullName evidence="11">ATP synthase F0 sector subunit a</fullName>
    </alternativeName>
    <alternativeName>
        <fullName evidence="11">F-ATPase subunit 6</fullName>
    </alternativeName>
</protein>
<gene>
    <name evidence="11 13" type="primary">atpB</name>
    <name evidence="13" type="ORF">ACERK3_11875</name>
</gene>
<dbReference type="HAMAP" id="MF_01393">
    <property type="entry name" value="ATP_synth_a_bact"/>
    <property type="match status" value="1"/>
</dbReference>
<evidence type="ECO:0000256" key="3">
    <source>
        <dbReference type="ARBA" id="ARBA00022448"/>
    </source>
</evidence>
<comment type="caution">
    <text evidence="13">The sequence shown here is derived from an EMBL/GenBank/DDBJ whole genome shotgun (WGS) entry which is preliminary data.</text>
</comment>
<dbReference type="EMBL" id="JBGUBD010000006">
    <property type="protein sequence ID" value="MFA9478983.1"/>
    <property type="molecule type" value="Genomic_DNA"/>
</dbReference>
<dbReference type="SUPFAM" id="SSF81336">
    <property type="entry name" value="F1F0 ATP synthase subunit A"/>
    <property type="match status" value="1"/>
</dbReference>
<dbReference type="InterPro" id="IPR035908">
    <property type="entry name" value="F0_ATP_A_sf"/>
</dbReference>
<keyword evidence="4 11" id="KW-0138">CF(0)</keyword>
<evidence type="ECO:0000256" key="1">
    <source>
        <dbReference type="ARBA" id="ARBA00004141"/>
    </source>
</evidence>
<dbReference type="CDD" id="cd00310">
    <property type="entry name" value="ATP-synt_Fo_a_6"/>
    <property type="match status" value="1"/>
</dbReference>
<keyword evidence="14" id="KW-1185">Reference proteome</keyword>
<reference evidence="13 14" key="1">
    <citation type="submission" date="2024-08" db="EMBL/GenBank/DDBJ databases">
        <title>Whole-genome sequencing of halo(alkali)philic microorganisms from hypersaline lakes.</title>
        <authorList>
            <person name="Sorokin D.Y."/>
            <person name="Merkel A.Y."/>
            <person name="Messina E."/>
            <person name="Yakimov M."/>
        </authorList>
    </citation>
    <scope>NUCLEOTIDE SEQUENCE [LARGE SCALE GENOMIC DNA]</scope>
    <source>
        <strain evidence="13 14">AB-hyl4</strain>
    </source>
</reference>
<dbReference type="Pfam" id="PF00119">
    <property type="entry name" value="ATP-synt_A"/>
    <property type="match status" value="1"/>
</dbReference>
<evidence type="ECO:0000256" key="4">
    <source>
        <dbReference type="ARBA" id="ARBA00022547"/>
    </source>
</evidence>
<accession>A0ABV4U7L9</accession>
<keyword evidence="11" id="KW-1003">Cell membrane</keyword>
<evidence type="ECO:0000256" key="10">
    <source>
        <dbReference type="ARBA" id="ARBA00023310"/>
    </source>
</evidence>
<evidence type="ECO:0000256" key="11">
    <source>
        <dbReference type="HAMAP-Rule" id="MF_01393"/>
    </source>
</evidence>
<organism evidence="13 14">
    <name type="scientific">Natronomicrosphaera hydrolytica</name>
    <dbReference type="NCBI Taxonomy" id="3242702"/>
    <lineage>
        <taxon>Bacteria</taxon>
        <taxon>Pseudomonadati</taxon>
        <taxon>Planctomycetota</taxon>
        <taxon>Phycisphaerae</taxon>
        <taxon>Phycisphaerales</taxon>
        <taxon>Phycisphaeraceae</taxon>
        <taxon>Natronomicrosphaera</taxon>
    </lineage>
</organism>
<evidence type="ECO:0000256" key="7">
    <source>
        <dbReference type="ARBA" id="ARBA00022989"/>
    </source>
</evidence>
<name>A0ABV4U7L9_9BACT</name>
<evidence type="ECO:0000256" key="8">
    <source>
        <dbReference type="ARBA" id="ARBA00023065"/>
    </source>
</evidence>
<dbReference type="PANTHER" id="PTHR11410">
    <property type="entry name" value="ATP SYNTHASE SUBUNIT A"/>
    <property type="match status" value="1"/>
</dbReference>
<keyword evidence="9 11" id="KW-0472">Membrane</keyword>
<feature type="transmembrane region" description="Helical" evidence="11">
    <location>
        <begin position="273"/>
        <end position="296"/>
    </location>
</feature>
<dbReference type="Gene3D" id="1.20.120.220">
    <property type="entry name" value="ATP synthase, F0 complex, subunit A"/>
    <property type="match status" value="1"/>
</dbReference>
<evidence type="ECO:0000256" key="6">
    <source>
        <dbReference type="ARBA" id="ARBA00022781"/>
    </source>
</evidence>
<evidence type="ECO:0000256" key="12">
    <source>
        <dbReference type="RuleBase" id="RU000483"/>
    </source>
</evidence>
<keyword evidence="6 11" id="KW-0375">Hydrogen ion transport</keyword>
<feature type="transmembrane region" description="Helical" evidence="11">
    <location>
        <begin position="42"/>
        <end position="60"/>
    </location>
</feature>
<feature type="transmembrane region" description="Helical" evidence="11">
    <location>
        <begin position="240"/>
        <end position="267"/>
    </location>
</feature>
<sequence length="323" mass="35226">MLSPMVTLILASDEMMDRAMGHVLPYTLFEIPGLGISFTNHMFMVLTASVLVYVVFAYTARQTRTGTTKSLDDYTTDGKFAQFFETICQFIRDNVVKPQLGGMTDRYIPYIWTVFFFIMFSNLLGMIPIGSIVGGIAFALNGMGISIPQYHGWYAHWWGTSTGNIAVTSALASVSLVAIIGIGIREQGTKYFAHFAPVPFKPIGMAPVALLLVALEIIGLLVKCGVLAMRLFGVMVGGHLVIGVMLGMIFLFGSYIVGVGMVLLTLGLSILELFIALLQAFIFTFLTTLFIAAGAAHHEHDEHHDHDDELEHGVEPVAAEAHA</sequence>
<keyword evidence="5 11" id="KW-0812">Transmembrane</keyword>
<keyword evidence="10 11" id="KW-0066">ATP synthesis</keyword>
<evidence type="ECO:0000313" key="13">
    <source>
        <dbReference type="EMBL" id="MFA9478983.1"/>
    </source>
</evidence>
<comment type="similarity">
    <text evidence="2 11 12">Belongs to the ATPase A chain family.</text>
</comment>
<dbReference type="PRINTS" id="PR00123">
    <property type="entry name" value="ATPASEA"/>
</dbReference>
<dbReference type="PANTHER" id="PTHR11410:SF0">
    <property type="entry name" value="ATP SYNTHASE SUBUNIT A"/>
    <property type="match status" value="1"/>
</dbReference>
<dbReference type="NCBIfam" id="TIGR01131">
    <property type="entry name" value="ATP_synt_6_or_A"/>
    <property type="match status" value="1"/>
</dbReference>
<keyword evidence="8 11" id="KW-0406">Ion transport</keyword>